<dbReference type="EMBL" id="CP139779">
    <property type="protein sequence ID" value="WQB70613.1"/>
    <property type="molecule type" value="Genomic_DNA"/>
</dbReference>
<evidence type="ECO:0008006" key="3">
    <source>
        <dbReference type="Google" id="ProtNLM"/>
    </source>
</evidence>
<reference evidence="1 2" key="1">
    <citation type="submission" date="2023-06" db="EMBL/GenBank/DDBJ databases">
        <title>Rock-solubilizing bacteria, Microbacterium invictum, promotes re-establishment of vegetation in rocky wasteland by accelerating rock bio-weathering and reshaping soil bacterial community.</title>
        <authorList>
            <person name="Liu C."/>
        </authorList>
    </citation>
    <scope>NUCLEOTIDE SEQUENCE [LARGE SCALE GENOMIC DNA]</scope>
    <source>
        <strain evidence="1 2">X-18</strain>
    </source>
</reference>
<dbReference type="Proteomes" id="UP001324533">
    <property type="component" value="Chromosome"/>
</dbReference>
<accession>A0ABZ0VAG8</accession>
<evidence type="ECO:0000313" key="1">
    <source>
        <dbReference type="EMBL" id="WQB70613.1"/>
    </source>
</evidence>
<dbReference type="RefSeq" id="WP_322410753.1">
    <property type="nucleotide sequence ID" value="NZ_CP139779.1"/>
</dbReference>
<protein>
    <recommendedName>
        <fullName evidence="3">DUF2218 domain-containing protein</fullName>
    </recommendedName>
</protein>
<name>A0ABZ0VAG8_9MICO</name>
<keyword evidence="2" id="KW-1185">Reference proteome</keyword>
<sequence length="103" mass="11203">MNLDDSTLAARVLEARLEVRHPSPLKRAAKYLGAFALAVIGGGDDLAAPTFDLVVVRSDSDAPVLRVNAGPDAEASRLLETVRRDLGEKTVRDFFAEWRLLDA</sequence>
<proteinExistence type="predicted"/>
<organism evidence="1 2">
    <name type="scientific">Microbacterium invictum</name>
    <dbReference type="NCBI Taxonomy" id="515415"/>
    <lineage>
        <taxon>Bacteria</taxon>
        <taxon>Bacillati</taxon>
        <taxon>Actinomycetota</taxon>
        <taxon>Actinomycetes</taxon>
        <taxon>Micrococcales</taxon>
        <taxon>Microbacteriaceae</taxon>
        <taxon>Microbacterium</taxon>
    </lineage>
</organism>
<gene>
    <name evidence="1" type="ORF">T9R20_01230</name>
</gene>
<evidence type="ECO:0000313" key="2">
    <source>
        <dbReference type="Proteomes" id="UP001324533"/>
    </source>
</evidence>